<dbReference type="AlphaFoldDB" id="A0A976FNB8"/>
<dbReference type="KEGG" id="blac:94352444"/>
<evidence type="ECO:0000313" key="2">
    <source>
        <dbReference type="EMBL" id="TDH69679.1"/>
    </source>
</evidence>
<comment type="caution">
    <text evidence="2">The sequence shown here is derived from an EMBL/GenBank/DDBJ whole genome shotgun (WGS) entry which is preliminary data.</text>
</comment>
<feature type="region of interest" description="Disordered" evidence="1">
    <location>
        <begin position="27"/>
        <end position="60"/>
    </location>
</feature>
<evidence type="ECO:0000313" key="3">
    <source>
        <dbReference type="Proteomes" id="UP000294530"/>
    </source>
</evidence>
<proteinExistence type="predicted"/>
<accession>A0A976FNB8</accession>
<dbReference type="RefSeq" id="XP_067819178.1">
    <property type="nucleotide sequence ID" value="XM_067966773.1"/>
</dbReference>
<reference evidence="2 3" key="1">
    <citation type="journal article" date="2021" name="Genome Biol.">
        <title>AFLAP: assembly-free linkage analysis pipeline using k-mers from genome sequencing data.</title>
        <authorList>
            <person name="Fletcher K."/>
            <person name="Zhang L."/>
            <person name="Gil J."/>
            <person name="Han R."/>
            <person name="Cavanaugh K."/>
            <person name="Michelmore R."/>
        </authorList>
    </citation>
    <scope>NUCLEOTIDE SEQUENCE [LARGE SCALE GENOMIC DNA]</scope>
    <source>
        <strain evidence="2 3">SF5</strain>
    </source>
</reference>
<sequence length="109" mass="11909">MPSPVLLPVLRQDLLIREGGYASLSNHRRLFDPRSPQPLDSRKYHPTLQKPRRSTSASLRSSSMTFVVGVMKSIIRSSSSILGSAPSVESTFLDSVQASSPASKRLVAE</sequence>
<dbReference type="EMBL" id="SHOA02000077">
    <property type="protein sequence ID" value="TDH69679.1"/>
    <property type="molecule type" value="Genomic_DNA"/>
</dbReference>
<protein>
    <submittedName>
        <fullName evidence="2">Uncharacterized protein</fullName>
    </submittedName>
</protein>
<name>A0A976FNB8_BRELC</name>
<gene>
    <name evidence="2" type="ORF">CCR75_008723</name>
</gene>
<dbReference type="GeneID" id="94352444"/>
<organism evidence="2 3">
    <name type="scientific">Bremia lactucae</name>
    <name type="common">Lettuce downy mildew</name>
    <dbReference type="NCBI Taxonomy" id="4779"/>
    <lineage>
        <taxon>Eukaryota</taxon>
        <taxon>Sar</taxon>
        <taxon>Stramenopiles</taxon>
        <taxon>Oomycota</taxon>
        <taxon>Peronosporomycetes</taxon>
        <taxon>Peronosporales</taxon>
        <taxon>Peronosporaceae</taxon>
        <taxon>Bremia</taxon>
    </lineage>
</organism>
<evidence type="ECO:0000256" key="1">
    <source>
        <dbReference type="SAM" id="MobiDB-lite"/>
    </source>
</evidence>
<dbReference type="Proteomes" id="UP000294530">
    <property type="component" value="Unassembled WGS sequence"/>
</dbReference>
<keyword evidence="3" id="KW-1185">Reference proteome</keyword>